<dbReference type="RefSeq" id="WP_193735395.1">
    <property type="nucleotide sequence ID" value="NZ_CP063304.1"/>
</dbReference>
<protein>
    <recommendedName>
        <fullName evidence="3">Phage head-tail joining protein</fullName>
    </recommendedName>
</protein>
<accession>A0A7M2RFC0</accession>
<keyword evidence="2" id="KW-1185">Reference proteome</keyword>
<dbReference type="EMBL" id="CP063304">
    <property type="protein sequence ID" value="QOV19036.1"/>
    <property type="molecule type" value="Genomic_DNA"/>
</dbReference>
<sequence length="101" mass="11920">MRYLDRITFVRLTPGGYDPTLGEDKPQTEIKTTLDVSITDLGTDRAQALFGDYKKKRKVIRLLRPYKEPWDYLYYKDVKYQFASHTDLKGKQTLIVEEVKQ</sequence>
<proteinExistence type="predicted"/>
<organism evidence="1 2">
    <name type="scientific">Blautia liquoris</name>
    <dbReference type="NCBI Taxonomy" id="2779518"/>
    <lineage>
        <taxon>Bacteria</taxon>
        <taxon>Bacillati</taxon>
        <taxon>Bacillota</taxon>
        <taxon>Clostridia</taxon>
        <taxon>Lachnospirales</taxon>
        <taxon>Lachnospiraceae</taxon>
        <taxon>Blautia</taxon>
    </lineage>
</organism>
<evidence type="ECO:0008006" key="3">
    <source>
        <dbReference type="Google" id="ProtNLM"/>
    </source>
</evidence>
<gene>
    <name evidence="1" type="ORF">INP51_13895</name>
</gene>
<reference evidence="1 2" key="1">
    <citation type="submission" date="2020-10" db="EMBL/GenBank/DDBJ databases">
        <title>Blautia liquoris sp.nov., isolated from the mud in a fermentation cellar used for the production of Chinese strong-flavoured liquor.</title>
        <authorList>
            <person name="Lu L."/>
        </authorList>
    </citation>
    <scope>NUCLEOTIDE SEQUENCE [LARGE SCALE GENOMIC DNA]</scope>
    <source>
        <strain evidence="1 2">LZLJ-3</strain>
    </source>
</reference>
<name>A0A7M2RFC0_9FIRM</name>
<dbReference type="KEGG" id="bliq:INP51_13895"/>
<evidence type="ECO:0000313" key="1">
    <source>
        <dbReference type="EMBL" id="QOV19036.1"/>
    </source>
</evidence>
<dbReference type="Proteomes" id="UP000593601">
    <property type="component" value="Chromosome"/>
</dbReference>
<dbReference type="AlphaFoldDB" id="A0A7M2RFC0"/>
<evidence type="ECO:0000313" key="2">
    <source>
        <dbReference type="Proteomes" id="UP000593601"/>
    </source>
</evidence>